<dbReference type="AlphaFoldDB" id="A0A0V0GR06"/>
<sequence>MKMTSNQVEFPIQNAVYYLNEANFLGIAAEALSAAHESILSNNCMRITTHTAATHTRNSRSTTQMAVKIFTSTPF</sequence>
<reference evidence="1" key="1">
    <citation type="submission" date="2015-12" db="EMBL/GenBank/DDBJ databases">
        <title>Gene expression during late stages of embryo sac development: a critical building block for successful pollen-pistil interactions.</title>
        <authorList>
            <person name="Liu Y."/>
            <person name="Joly V."/>
            <person name="Sabar M."/>
            <person name="Matton D.P."/>
        </authorList>
    </citation>
    <scope>NUCLEOTIDE SEQUENCE</scope>
</reference>
<organism evidence="1">
    <name type="scientific">Solanum chacoense</name>
    <name type="common">Chaco potato</name>
    <dbReference type="NCBI Taxonomy" id="4108"/>
    <lineage>
        <taxon>Eukaryota</taxon>
        <taxon>Viridiplantae</taxon>
        <taxon>Streptophyta</taxon>
        <taxon>Embryophyta</taxon>
        <taxon>Tracheophyta</taxon>
        <taxon>Spermatophyta</taxon>
        <taxon>Magnoliopsida</taxon>
        <taxon>eudicotyledons</taxon>
        <taxon>Gunneridae</taxon>
        <taxon>Pentapetalae</taxon>
        <taxon>asterids</taxon>
        <taxon>lamiids</taxon>
        <taxon>Solanales</taxon>
        <taxon>Solanaceae</taxon>
        <taxon>Solanoideae</taxon>
        <taxon>Solaneae</taxon>
        <taxon>Solanum</taxon>
    </lineage>
</organism>
<accession>A0A0V0GR06</accession>
<proteinExistence type="predicted"/>
<evidence type="ECO:0000313" key="1">
    <source>
        <dbReference type="EMBL" id="JAP10641.1"/>
    </source>
</evidence>
<protein>
    <submittedName>
        <fullName evidence="1">Putative ovule protein</fullName>
    </submittedName>
</protein>
<dbReference type="EMBL" id="GEDG01032765">
    <property type="protein sequence ID" value="JAP10641.1"/>
    <property type="molecule type" value="Transcribed_RNA"/>
</dbReference>
<name>A0A0V0GR06_SOLCH</name>